<dbReference type="RefSeq" id="WP_076350187.1">
    <property type="nucleotide sequence ID" value="NZ_CP019082.1"/>
</dbReference>
<keyword evidence="3" id="KW-0326">Glycosidase</keyword>
<dbReference type="Proteomes" id="UP000186309">
    <property type="component" value="Chromosome"/>
</dbReference>
<dbReference type="Gene3D" id="2.60.120.380">
    <property type="match status" value="1"/>
</dbReference>
<dbReference type="STRING" id="1387353.BSF38_05469"/>
<evidence type="ECO:0000256" key="1">
    <source>
        <dbReference type="SAM" id="MobiDB-lite"/>
    </source>
</evidence>
<dbReference type="InterPro" id="IPR016024">
    <property type="entry name" value="ARM-type_fold"/>
</dbReference>
<evidence type="ECO:0000259" key="2">
    <source>
        <dbReference type="PROSITE" id="PS50022"/>
    </source>
</evidence>
<dbReference type="GO" id="GO:0102571">
    <property type="term" value="F:[protein]-3-O-(N-acetyl-D-glucosaminyl)-L-serine/L-threonine O-N-acetyl-alpha-D-glucosaminase activity"/>
    <property type="evidence" value="ECO:0007669"/>
    <property type="project" value="UniProtKB-EC"/>
</dbReference>
<dbReference type="SUPFAM" id="SSF48371">
    <property type="entry name" value="ARM repeat"/>
    <property type="match status" value="1"/>
</dbReference>
<evidence type="ECO:0000313" key="4">
    <source>
        <dbReference type="Proteomes" id="UP000186309"/>
    </source>
</evidence>
<gene>
    <name evidence="3" type="primary">nagJ</name>
    <name evidence="3" type="ORF">BSF38_05469</name>
</gene>
<feature type="domain" description="F5/8 type C" evidence="2">
    <location>
        <begin position="1353"/>
        <end position="1456"/>
    </location>
</feature>
<accession>A0A1U7CYB8</accession>
<dbReference type="PROSITE" id="PS50022">
    <property type="entry name" value="FA58C_3"/>
    <property type="match status" value="1"/>
</dbReference>
<proteinExistence type="predicted"/>
<dbReference type="Pfam" id="PF00754">
    <property type="entry name" value="F5_F8_type_C"/>
    <property type="match status" value="1"/>
</dbReference>
<sequence>MAHRFRFRSVGDLVVVCFVLGLATTVAAVEPEGPGASPVALNPREARSLPLGDLPAGRRCTLLVTLESSPPAVGDRVTIEFKGPGADHFRKDIHAGDPDLYVPYRPAEAGPATLTLTRADSPGRDAPISVRVEWREESVPPADEPALEAEPNDDWRTANRLILARDVYGTADDVDYLDNAAEGKSGLDWFRFEVADAGPILVYFQLDLRDRDVSANLRVFTVDARTGRPEPYLAGKDPMEIVHDRERERYSKHLSRTFTKGVYYLQVNANHPDYILRTRVMPKPPYDAPEKAVEAGMHYIMNVGDAWFAQVPREGNIFVRADGLHDTATRCTACHASSFPTEANLTAHRAGYPIVAKDGFQYVMDRIANSITPLYGDDGLNWQRFIAIPLQSQGKQGGILADFEREVSGEPTAMVERFGPFLKAAWENRRDLPADEMNGVVPLDSKFDFAWRDWRVLSEIARRTENADYARAAANIGAILGDRNADRRIETLQDRIHRLYAWSLIDEQKHANKIKRETGALLALQNLDGGWHESDAKPGPSSVYTTGQLVYTFLEIGLPTDHPALARGLRYLLAQQQDFGGWFQTSTHENFRTPMRETRYAVMALARAFPRSGAPKTSWGNRDEQPARLPRTDSLVHTLDALENLWDVPEADKARYSTAIVALLDHPSPLVRASAASCLGRLGRPETAAPLARRLADPSKIVWRASAEALRRLGNRGVGLDVIKAALDAPDARVRRGAARIFAYQFHGMDARIDLADRLIHLTDDADLLTRLQALRSLRQWFYRTADVALQKRIVAAYLARMAVEDVAVLRKNLSEGLYILLDENLGGGVSLQKNLAELPEAIRPRVLEARKAVERDVLLGPVLATLEHGSVAQKDGVLRAFDGSFFKGRTYARQPENQIDVGNDREFGFLYEVPLNVLESTFASLLGGPLPADDSRRALQLASFFKLPSRTENAAIQLAVLEAARDPDAELRRAALGLIHDTMSFAGAETDPARTKLMSRLIAESDEARPALLAAVGRNSRLAERPEIAQAVPALLARPDAAADLLPLLDRADVSDQDAVNVVAGGWERFDQPQRARALHVLLGRPALVDRDDPPAAVVDLFQKALTDPSEAVREQAVAGLKSLPKLGEGRNATRLFMNILADDAPKIRRLGLAATSQKSSFWERPDAREHLARLLVDPDAKVRADALDVVRNHRLVSRHPALARRVKALAGDSTLAAKADALLRASGLDPAELTADVEPSRPRLLRFEAFRRTVEPLFYQPGADGRSCVECHANHTILRIAERDPLKPPTDEDVAINYSSALKVVNLGDPESSLLLRKPRSPQGQGGEDPVSPTGLTHVGGPRWENAEHPAYRAILAWIRKAAQPTGGPDASISLSADGNAPGFEPARASDGDLSTIWQTEFQGATPGYPHELIVDLGEPRRINAILYVPRQDASTGRVRDFEVSVSSDRLNWTPPVARGAWPDDPTSKPVPLAGPRARFVRLRGLAAVDGGPVMSAAEVIVETSTADEP</sequence>
<reference evidence="4" key="1">
    <citation type="submission" date="2016-12" db="EMBL/GenBank/DDBJ databases">
        <title>Comparative genomics of four Isosphaeraceae planctomycetes: a common pool of plasmids and glycoside hydrolase genes.</title>
        <authorList>
            <person name="Ivanova A."/>
        </authorList>
    </citation>
    <scope>NUCLEOTIDE SEQUENCE [LARGE SCALE GENOMIC DNA]</scope>
    <source>
        <strain evidence="4">PX4</strain>
    </source>
</reference>
<dbReference type="InterPro" id="IPR004155">
    <property type="entry name" value="PBS_lyase_HEAT"/>
</dbReference>
<evidence type="ECO:0000313" key="3">
    <source>
        <dbReference type="EMBL" id="APW63883.1"/>
    </source>
</evidence>
<organism evidence="3 4">
    <name type="scientific">Paludisphaera borealis</name>
    <dbReference type="NCBI Taxonomy" id="1387353"/>
    <lineage>
        <taxon>Bacteria</taxon>
        <taxon>Pseudomonadati</taxon>
        <taxon>Planctomycetota</taxon>
        <taxon>Planctomycetia</taxon>
        <taxon>Isosphaerales</taxon>
        <taxon>Isosphaeraceae</taxon>
        <taxon>Paludisphaera</taxon>
    </lineage>
</organism>
<dbReference type="SUPFAM" id="SSF48239">
    <property type="entry name" value="Terpenoid cyclases/Protein prenyltransferases"/>
    <property type="match status" value="1"/>
</dbReference>
<dbReference type="InterPro" id="IPR008930">
    <property type="entry name" value="Terpenoid_cyclase/PrenylTrfase"/>
</dbReference>
<dbReference type="CDD" id="cd00688">
    <property type="entry name" value="ISOPREN_C2_like"/>
    <property type="match status" value="1"/>
</dbReference>
<dbReference type="PROSITE" id="PS50194">
    <property type="entry name" value="FILAMIN_REPEAT"/>
    <property type="match status" value="1"/>
</dbReference>
<dbReference type="SUPFAM" id="SSF49785">
    <property type="entry name" value="Galactose-binding domain-like"/>
    <property type="match status" value="1"/>
</dbReference>
<name>A0A1U7CYB8_9BACT</name>
<dbReference type="InterPro" id="IPR008979">
    <property type="entry name" value="Galactose-bd-like_sf"/>
</dbReference>
<dbReference type="Gene3D" id="1.25.10.10">
    <property type="entry name" value="Leucine-rich Repeat Variant"/>
    <property type="match status" value="2"/>
</dbReference>
<dbReference type="KEGG" id="pbor:BSF38_05469"/>
<dbReference type="InterPro" id="IPR011989">
    <property type="entry name" value="ARM-like"/>
</dbReference>
<dbReference type="Gene3D" id="2.60.120.260">
    <property type="entry name" value="Galactose-binding domain-like"/>
    <property type="match status" value="1"/>
</dbReference>
<dbReference type="InterPro" id="IPR017868">
    <property type="entry name" value="Filamin/ABP280_repeat-like"/>
</dbReference>
<dbReference type="Gene3D" id="1.50.10.20">
    <property type="match status" value="1"/>
</dbReference>
<dbReference type="InterPro" id="IPR000421">
    <property type="entry name" value="FA58C"/>
</dbReference>
<dbReference type="EMBL" id="CP019082">
    <property type="protein sequence ID" value="APW63883.1"/>
    <property type="molecule type" value="Genomic_DNA"/>
</dbReference>
<dbReference type="EC" id="3.2.1.169" evidence="3"/>
<dbReference type="OrthoDB" id="221755at2"/>
<dbReference type="Pfam" id="PF13646">
    <property type="entry name" value="HEAT_2"/>
    <property type="match status" value="1"/>
</dbReference>
<protein>
    <submittedName>
        <fullName evidence="3">CBM32-containing protein</fullName>
        <ecNumber evidence="3">3.2.1.169</ecNumber>
    </submittedName>
</protein>
<feature type="region of interest" description="Disordered" evidence="1">
    <location>
        <begin position="1315"/>
        <end position="1345"/>
    </location>
</feature>
<keyword evidence="3" id="KW-0378">Hydrolase</keyword>
<keyword evidence="4" id="KW-1185">Reference proteome</keyword>
<dbReference type="SMART" id="SM00567">
    <property type="entry name" value="EZ_HEAT"/>
    <property type="match status" value="1"/>
</dbReference>